<protein>
    <submittedName>
        <fullName evidence="1">Uncharacterized protein</fullName>
    </submittedName>
</protein>
<evidence type="ECO:0000313" key="1">
    <source>
        <dbReference type="EMBL" id="KZN68312.1"/>
    </source>
</evidence>
<reference evidence="1 2" key="1">
    <citation type="submission" date="2013-07" db="EMBL/GenBank/DDBJ databases">
        <title>Comparative Genomic and Metabolomic Analysis of Twelve Strains of Pseudoalteromonas luteoviolacea.</title>
        <authorList>
            <person name="Vynne N.G."/>
            <person name="Mansson M."/>
            <person name="Gram L."/>
        </authorList>
    </citation>
    <scope>NUCLEOTIDE SEQUENCE [LARGE SCALE GENOMIC DNA]</scope>
    <source>
        <strain evidence="1 2">CPMOR-1</strain>
    </source>
</reference>
<sequence>MASEMPKKKETDRRHIEAGLSVLTSLKGDAGNRALFRQVYGREPDSQSELNTFSNRLQPGRGNPGLDFLGKFVEAYPELAKMSLGEFFRVKE</sequence>
<dbReference type="EMBL" id="AUYC01000002">
    <property type="protein sequence ID" value="KZN68312.1"/>
    <property type="molecule type" value="Genomic_DNA"/>
</dbReference>
<dbReference type="PATRIC" id="fig|1365248.3.peg.225"/>
<comment type="caution">
    <text evidence="1">The sequence shown here is derived from an EMBL/GenBank/DDBJ whole genome shotgun (WGS) entry which is preliminary data.</text>
</comment>
<evidence type="ECO:0000313" key="2">
    <source>
        <dbReference type="Proteomes" id="UP000076486"/>
    </source>
</evidence>
<dbReference type="Proteomes" id="UP000076486">
    <property type="component" value="Unassembled WGS sequence"/>
</dbReference>
<organism evidence="1 2">
    <name type="scientific">Pseudoalteromonas luteoviolacea CPMOR-1</name>
    <dbReference type="NCBI Taxonomy" id="1365248"/>
    <lineage>
        <taxon>Bacteria</taxon>
        <taxon>Pseudomonadati</taxon>
        <taxon>Pseudomonadota</taxon>
        <taxon>Gammaproteobacteria</taxon>
        <taxon>Alteromonadales</taxon>
        <taxon>Pseudoalteromonadaceae</taxon>
        <taxon>Pseudoalteromonas</taxon>
    </lineage>
</organism>
<dbReference type="RefSeq" id="WP_063366365.1">
    <property type="nucleotide sequence ID" value="NZ_AUYC01000002.1"/>
</dbReference>
<accession>A0A167NHX3</accession>
<dbReference type="AlphaFoldDB" id="A0A167NHX3"/>
<proteinExistence type="predicted"/>
<gene>
    <name evidence="1" type="ORF">N473_07765</name>
</gene>
<name>A0A167NHX3_9GAMM</name>